<proteinExistence type="predicted"/>
<dbReference type="EMBL" id="PGOL01005523">
    <property type="protein sequence ID" value="PKI34986.1"/>
    <property type="molecule type" value="Genomic_DNA"/>
</dbReference>
<sequence>MQPFSRLLPRNRRLDRRHCGNSGPRLLKWWPVSPSSLRGGDAGIILTASSSWLRAGFACGLPPVILASKSRLVLDDQSLHCAVHIRSDGIPGQHQGPRFLLLPGLLISETSMEGDSLVTATPTGHSKYKSSYSVCISCSP</sequence>
<gene>
    <name evidence="1" type="ORF">CRG98_044617</name>
</gene>
<dbReference type="AlphaFoldDB" id="A0A2I0HUN4"/>
<comment type="caution">
    <text evidence="1">The sequence shown here is derived from an EMBL/GenBank/DDBJ whole genome shotgun (WGS) entry which is preliminary data.</text>
</comment>
<organism evidence="1 2">
    <name type="scientific">Punica granatum</name>
    <name type="common">Pomegranate</name>
    <dbReference type="NCBI Taxonomy" id="22663"/>
    <lineage>
        <taxon>Eukaryota</taxon>
        <taxon>Viridiplantae</taxon>
        <taxon>Streptophyta</taxon>
        <taxon>Embryophyta</taxon>
        <taxon>Tracheophyta</taxon>
        <taxon>Spermatophyta</taxon>
        <taxon>Magnoliopsida</taxon>
        <taxon>eudicotyledons</taxon>
        <taxon>Gunneridae</taxon>
        <taxon>Pentapetalae</taxon>
        <taxon>rosids</taxon>
        <taxon>malvids</taxon>
        <taxon>Myrtales</taxon>
        <taxon>Lythraceae</taxon>
        <taxon>Punica</taxon>
    </lineage>
</organism>
<dbReference type="Proteomes" id="UP000233551">
    <property type="component" value="Unassembled WGS sequence"/>
</dbReference>
<evidence type="ECO:0000313" key="1">
    <source>
        <dbReference type="EMBL" id="PKI34986.1"/>
    </source>
</evidence>
<evidence type="ECO:0000313" key="2">
    <source>
        <dbReference type="Proteomes" id="UP000233551"/>
    </source>
</evidence>
<reference evidence="1 2" key="1">
    <citation type="submission" date="2017-11" db="EMBL/GenBank/DDBJ databases">
        <title>De-novo sequencing of pomegranate (Punica granatum L.) genome.</title>
        <authorList>
            <person name="Akparov Z."/>
            <person name="Amiraslanov A."/>
            <person name="Hajiyeva S."/>
            <person name="Abbasov M."/>
            <person name="Kaur K."/>
            <person name="Hamwieh A."/>
            <person name="Solovyev V."/>
            <person name="Salamov A."/>
            <person name="Braich B."/>
            <person name="Kosarev P."/>
            <person name="Mahmoud A."/>
            <person name="Hajiyev E."/>
            <person name="Babayeva S."/>
            <person name="Izzatullayeva V."/>
            <person name="Mammadov A."/>
            <person name="Mammadov A."/>
            <person name="Sharifova S."/>
            <person name="Ojaghi J."/>
            <person name="Eynullazada K."/>
            <person name="Bayramov B."/>
            <person name="Abdulazimova A."/>
            <person name="Shahmuradov I."/>
        </authorList>
    </citation>
    <scope>NUCLEOTIDE SEQUENCE [LARGE SCALE GENOMIC DNA]</scope>
    <source>
        <strain evidence="2">cv. AG2017</strain>
        <tissue evidence="1">Leaf</tissue>
    </source>
</reference>
<protein>
    <submittedName>
        <fullName evidence="1">Uncharacterized protein</fullName>
    </submittedName>
</protein>
<accession>A0A2I0HUN4</accession>
<name>A0A2I0HUN4_PUNGR</name>
<keyword evidence="2" id="KW-1185">Reference proteome</keyword>